<dbReference type="GO" id="GO:0050661">
    <property type="term" value="F:NADP binding"/>
    <property type="evidence" value="ECO:0007669"/>
    <property type="project" value="InterPro"/>
</dbReference>
<dbReference type="GO" id="GO:0005975">
    <property type="term" value="P:carbohydrate metabolic process"/>
    <property type="evidence" value="ECO:0007669"/>
    <property type="project" value="UniProtKB-UniRule"/>
</dbReference>
<dbReference type="AlphaFoldDB" id="A0A165MIK3"/>
<dbReference type="EC" id="5.1.3.20" evidence="4"/>
<keyword evidence="2 4" id="KW-0413">Isomerase</keyword>
<reference evidence="6 7" key="1">
    <citation type="submission" date="2016-03" db="EMBL/GenBank/DDBJ databases">
        <title>Speciation and ecological success in dimly lit waters: horizontal gene transfer in a green sulfur bacteria bloom unveiled by metagenomic assembly.</title>
        <authorList>
            <person name="Llorens-Mares T."/>
            <person name="Liu Z."/>
            <person name="Allen L.Z."/>
            <person name="Rusch D.B."/>
            <person name="Craig M.T."/>
            <person name="Dupont C.L."/>
            <person name="Bryant D.A."/>
            <person name="Casamayor E.O."/>
        </authorList>
    </citation>
    <scope>NUCLEOTIDE SEQUENCE [LARGE SCALE GENOMIC DNA]</scope>
    <source>
        <strain evidence="6">CIII</strain>
    </source>
</reference>
<protein>
    <recommendedName>
        <fullName evidence="4">ADP-L-glycero-D-manno-heptose-6-epimerase</fullName>
        <ecNumber evidence="4">5.1.3.20</ecNumber>
    </recommendedName>
    <alternativeName>
        <fullName evidence="4">ADP-L-glycero-beta-D-manno-heptose-6-epimerase</fullName>
        <shortName evidence="4">ADP-glyceromanno-heptose 6-epimerase</shortName>
        <shortName evidence="4">ADP-hep 6-epimerase</shortName>
        <shortName evidence="4">AGME</shortName>
    </alternativeName>
</protein>
<feature type="binding site" evidence="4">
    <location>
        <position position="282"/>
    </location>
    <ligand>
        <name>substrate</name>
    </ligand>
</feature>
<dbReference type="InterPro" id="IPR036291">
    <property type="entry name" value="NAD(P)-bd_dom_sf"/>
</dbReference>
<feature type="binding site" evidence="4">
    <location>
        <begin position="31"/>
        <end position="32"/>
    </location>
    <ligand>
        <name>NADP(+)</name>
        <dbReference type="ChEBI" id="CHEBI:58349"/>
    </ligand>
</feature>
<dbReference type="Gene3D" id="3.90.25.10">
    <property type="entry name" value="UDP-galactose 4-epimerase, domain 1"/>
    <property type="match status" value="1"/>
</dbReference>
<comment type="catalytic activity">
    <reaction evidence="4">
        <text>ADP-D-glycero-beta-D-manno-heptose = ADP-L-glycero-beta-D-manno-heptose</text>
        <dbReference type="Rhea" id="RHEA:17577"/>
        <dbReference type="ChEBI" id="CHEBI:59967"/>
        <dbReference type="ChEBI" id="CHEBI:61506"/>
        <dbReference type="EC" id="5.1.3.20"/>
    </reaction>
</comment>
<evidence type="ECO:0000259" key="5">
    <source>
        <dbReference type="Pfam" id="PF01370"/>
    </source>
</evidence>
<evidence type="ECO:0000256" key="3">
    <source>
        <dbReference type="ARBA" id="ARBA00023277"/>
    </source>
</evidence>
<sequence length="339" mass="37923">MIIITGGAGFIGSAMLAELNILGEENVTIVDELGLTTPPKWRNLSGLRYRDFIHKDDFPALLQRHALQDVTAIIHMGANSSTTETDADHLLRNNYEYSKKIAAYCMEEGVRFIYASSAATYGDGAEGYTDGTEAVERLRPLNMYGYSKQLFDRWAIQNGVLGAATGLKFFNVYGPNEYHKGDMSSVVYKAYHQILETGEVKLFKSHREGYTDGGQERDFIYVRDCTAIMAWLLENPSATGLLNAGTGTARTFRELAEATFSALGRDPSIEYIPMPEALRDKYQYHTRAETASLRGCGYDKPFTTLEEGVREYVQRYLMHESPFLDMNTDTKANPQPSAT</sequence>
<comment type="pathway">
    <text evidence="4">Nucleotide-sugar biosynthesis; ADP-L-glycero-beta-D-manno-heptose biosynthesis; ADP-L-glycero-beta-D-manno-heptose from D-glycero-beta-D-manno-heptose 7-phosphate: step 4/4.</text>
</comment>
<dbReference type="PANTHER" id="PTHR43103:SF3">
    <property type="entry name" value="ADP-L-GLYCERO-D-MANNO-HEPTOSE-6-EPIMERASE"/>
    <property type="match status" value="1"/>
</dbReference>
<evidence type="ECO:0000256" key="2">
    <source>
        <dbReference type="ARBA" id="ARBA00023235"/>
    </source>
</evidence>
<feature type="binding site" evidence="4">
    <location>
        <begin position="203"/>
        <end position="206"/>
    </location>
    <ligand>
        <name>substrate</name>
    </ligand>
</feature>
<dbReference type="HAMAP" id="MF_01601">
    <property type="entry name" value="Heptose_epimerase"/>
    <property type="match status" value="1"/>
</dbReference>
<feature type="binding site" evidence="4">
    <location>
        <position position="180"/>
    </location>
    <ligand>
        <name>NADP(+)</name>
        <dbReference type="ChEBI" id="CHEBI:58349"/>
    </ligand>
</feature>
<dbReference type="CDD" id="cd05248">
    <property type="entry name" value="ADP_GME_SDR_e"/>
    <property type="match status" value="1"/>
</dbReference>
<evidence type="ECO:0000313" key="6">
    <source>
        <dbReference type="EMBL" id="KZK75287.1"/>
    </source>
</evidence>
<comment type="subunit">
    <text evidence="4">Homopentamer.</text>
</comment>
<dbReference type="Gene3D" id="3.40.50.720">
    <property type="entry name" value="NAD(P)-binding Rossmann-like Domain"/>
    <property type="match status" value="1"/>
</dbReference>
<comment type="domain">
    <text evidence="4">Contains a large N-terminal NADP-binding domain, and a smaller C-terminal substrate-binding domain.</text>
</comment>
<comment type="caution">
    <text evidence="6">The sequence shown here is derived from an EMBL/GenBank/DDBJ whole genome shotgun (WGS) entry which is preliminary data.</text>
</comment>
<feature type="binding site" evidence="4">
    <location>
        <begin position="10"/>
        <end position="11"/>
    </location>
    <ligand>
        <name>NADP(+)</name>
        <dbReference type="ChEBI" id="CHEBI:58349"/>
    </ligand>
</feature>
<evidence type="ECO:0000256" key="4">
    <source>
        <dbReference type="HAMAP-Rule" id="MF_01601"/>
    </source>
</evidence>
<dbReference type="Pfam" id="PF01370">
    <property type="entry name" value="Epimerase"/>
    <property type="match status" value="1"/>
</dbReference>
<feature type="binding site" evidence="4">
    <location>
        <position position="171"/>
    </location>
    <ligand>
        <name>substrate</name>
    </ligand>
</feature>
<accession>A0A165MIK3</accession>
<keyword evidence="1 4" id="KW-0521">NADP</keyword>
<comment type="function">
    <text evidence="4">Catalyzes the interconversion between ADP-D-glycero-beta-D-manno-heptose and ADP-L-glycero-beta-D-manno-heptose via an epimerization at carbon 6 of the heptose.</text>
</comment>
<dbReference type="GO" id="GO:0008712">
    <property type="term" value="F:ADP-glyceromanno-heptose 6-epimerase activity"/>
    <property type="evidence" value="ECO:0007669"/>
    <property type="project" value="UniProtKB-UniRule"/>
</dbReference>
<dbReference type="RefSeq" id="WP_303680632.1">
    <property type="nucleotide sequence ID" value="NZ_LVWG01000003.1"/>
</dbReference>
<evidence type="ECO:0000313" key="7">
    <source>
        <dbReference type="Proteomes" id="UP000076481"/>
    </source>
</evidence>
<feature type="binding site" evidence="4">
    <location>
        <begin position="76"/>
        <end position="80"/>
    </location>
    <ligand>
        <name>NADP(+)</name>
        <dbReference type="ChEBI" id="CHEBI:58349"/>
    </ligand>
</feature>
<feature type="binding site" evidence="4">
    <location>
        <position position="182"/>
    </location>
    <ligand>
        <name>substrate</name>
    </ligand>
</feature>
<dbReference type="UniPathway" id="UPA00356">
    <property type="reaction ID" value="UER00440"/>
</dbReference>
<feature type="domain" description="NAD-dependent epimerase/dehydratase" evidence="5">
    <location>
        <begin position="2"/>
        <end position="238"/>
    </location>
</feature>
<dbReference type="NCBIfam" id="TIGR02197">
    <property type="entry name" value="heptose_epim"/>
    <property type="match status" value="1"/>
</dbReference>
<dbReference type="Proteomes" id="UP000076481">
    <property type="component" value="Unassembled WGS sequence"/>
</dbReference>
<keyword evidence="3 4" id="KW-0119">Carbohydrate metabolism</keyword>
<dbReference type="EMBL" id="LVWG01000003">
    <property type="protein sequence ID" value="KZK75287.1"/>
    <property type="molecule type" value="Genomic_DNA"/>
</dbReference>
<dbReference type="PANTHER" id="PTHR43103">
    <property type="entry name" value="NUCLEOSIDE-DIPHOSPHATE-SUGAR EPIMERASE"/>
    <property type="match status" value="1"/>
</dbReference>
<feature type="binding site" evidence="4">
    <location>
        <position position="217"/>
    </location>
    <ligand>
        <name>substrate</name>
    </ligand>
</feature>
<comment type="similarity">
    <text evidence="4">Belongs to the NAD(P)-dependent epimerase/dehydratase family. HldD subfamily.</text>
</comment>
<feature type="binding site" evidence="4">
    <location>
        <position position="172"/>
    </location>
    <ligand>
        <name>NADP(+)</name>
        <dbReference type="ChEBI" id="CHEBI:58349"/>
    </ligand>
</feature>
<dbReference type="GO" id="GO:0097171">
    <property type="term" value="P:ADP-L-glycero-beta-D-manno-heptose biosynthetic process"/>
    <property type="evidence" value="ECO:0007669"/>
    <property type="project" value="UniProtKB-UniPathway"/>
</dbReference>
<feature type="active site" description="Proton acceptor" evidence="4">
    <location>
        <position position="180"/>
    </location>
</feature>
<feature type="binding site" evidence="4">
    <location>
        <position position="93"/>
    </location>
    <ligand>
        <name>NADP(+)</name>
        <dbReference type="ChEBI" id="CHEBI:58349"/>
    </ligand>
</feature>
<feature type="binding site" evidence="4">
    <location>
        <position position="148"/>
    </location>
    <ligand>
        <name>NADP(+)</name>
        <dbReference type="ChEBI" id="CHEBI:58349"/>
    </ligand>
</feature>
<dbReference type="InterPro" id="IPR011912">
    <property type="entry name" value="Heptose_epim"/>
</dbReference>
<evidence type="ECO:0000256" key="1">
    <source>
        <dbReference type="ARBA" id="ARBA00022857"/>
    </source>
</evidence>
<comment type="cofactor">
    <cofactor evidence="4">
        <name>NADP(+)</name>
        <dbReference type="ChEBI" id="CHEBI:58349"/>
    </cofactor>
    <text evidence="4">Binds 1 NADP(+) per subunit.</text>
</comment>
<name>A0A165MIK3_PELLU</name>
<gene>
    <name evidence="4" type="primary">hldD</name>
    <name evidence="6" type="ORF">A3K90_05810</name>
</gene>
<dbReference type="SUPFAM" id="SSF51735">
    <property type="entry name" value="NAD(P)-binding Rossmann-fold domains"/>
    <property type="match status" value="1"/>
</dbReference>
<feature type="binding site" evidence="4">
    <location>
        <position position="55"/>
    </location>
    <ligand>
        <name>NADP(+)</name>
        <dbReference type="ChEBI" id="CHEBI:58349"/>
    </ligand>
</feature>
<proteinExistence type="inferred from homology"/>
<feature type="binding site" evidence="4">
    <location>
        <position position="40"/>
    </location>
    <ligand>
        <name>NADP(+)</name>
        <dbReference type="ChEBI" id="CHEBI:58349"/>
    </ligand>
</feature>
<dbReference type="InterPro" id="IPR001509">
    <property type="entry name" value="Epimerase_deHydtase"/>
</dbReference>
<organism evidence="6 7">
    <name type="scientific">Pelodictyon luteolum</name>
    <dbReference type="NCBI Taxonomy" id="1100"/>
    <lineage>
        <taxon>Bacteria</taxon>
        <taxon>Pseudomonadati</taxon>
        <taxon>Chlorobiota</taxon>
        <taxon>Chlorobiia</taxon>
        <taxon>Chlorobiales</taxon>
        <taxon>Chlorobiaceae</taxon>
        <taxon>Chlorobium/Pelodictyon group</taxon>
        <taxon>Pelodictyon</taxon>
    </lineage>
</organism>
<feature type="active site" description="Proton acceptor" evidence="4">
    <location>
        <position position="144"/>
    </location>
</feature>
<feature type="binding site" evidence="4">
    <location>
        <position position="189"/>
    </location>
    <ligand>
        <name>substrate</name>
    </ligand>
</feature>